<dbReference type="RefSeq" id="WP_162332787.1">
    <property type="nucleotide sequence ID" value="NZ_CP048113.1"/>
</dbReference>
<dbReference type="Gene3D" id="2.60.120.1130">
    <property type="match status" value="1"/>
</dbReference>
<feature type="signal peptide" evidence="1">
    <location>
        <begin position="1"/>
        <end position="31"/>
    </location>
</feature>
<feature type="chain" id="PRO_5025498925" description="Transglutaminase-like domain-containing protein" evidence="1">
    <location>
        <begin position="32"/>
        <end position="634"/>
    </location>
</feature>
<dbReference type="Gene3D" id="3.10.620.30">
    <property type="match status" value="1"/>
</dbReference>
<sequence length="634" mass="73475">MKLQKRICSHTRLFLRLSILLFLCYPRSVHAQKNDDNIELANVDETYEFQYDTRQKQVTVKQNLYKDFICNGFRSAIPFSESYNGQEEIKNVAITVDGKKAKMITPSYDYLNIDEYFYSDIRVCHFMLPFTRQNSHSEVTIEKEIKDPRYLTTVYLNEGYAVQQKKVTVIVPRWMDVEIHTFHFEGQDITTEKNYDKAKDADVYIYTAKVLPARKSASMSPGPSWIYPHILVRSRSASYKDEKFSYFNTTKDLYQWCHNLTTQLHPDTAALGAKAREITAGITDPFAQMKAIFYWVEENIRYIAFEDGIAGFKPDESHEVMRKKYGDCKGMANLTKELLIRCGLDARLCWIGTNHIMYDHSIPSLSADNHMICAVKYNNKWWYLDATEKYMQPGIYAERIAGRQVMIEDGDNCLLENIPVVTPEQNIRLFKETLTITGNNVSGRIKYQYNGESKSDLLYNVNLTKKDRVQTALEKYITNSDNHYKISNVTTSALDQRDGNLEVNFDLVYEDAVSAFGKEMYIDIDFNKEYNNAAIDTVKRTTDYRFSTKANFITETELIIPASYKTVTLPEDLHITTPNFSFDITYKTTGNKISYRKQIKINNTYLAKASFTEWNKAVAALSKKYLEQITLSQQ</sequence>
<dbReference type="AlphaFoldDB" id="A0A6B9ZH75"/>
<evidence type="ECO:0000259" key="2">
    <source>
        <dbReference type="Pfam" id="PF01841"/>
    </source>
</evidence>
<accession>A0A6B9ZH75</accession>
<dbReference type="KEGG" id="chih:GWR21_16325"/>
<dbReference type="Gene3D" id="2.60.40.3140">
    <property type="match status" value="1"/>
</dbReference>
<organism evidence="3 4">
    <name type="scientific">Chitinophaga agri</name>
    <dbReference type="NCBI Taxonomy" id="2703787"/>
    <lineage>
        <taxon>Bacteria</taxon>
        <taxon>Pseudomonadati</taxon>
        <taxon>Bacteroidota</taxon>
        <taxon>Chitinophagia</taxon>
        <taxon>Chitinophagales</taxon>
        <taxon>Chitinophagaceae</taxon>
        <taxon>Chitinophaga</taxon>
    </lineage>
</organism>
<proteinExistence type="predicted"/>
<dbReference type="InterPro" id="IPR038765">
    <property type="entry name" value="Papain-like_cys_pep_sf"/>
</dbReference>
<keyword evidence="4" id="KW-1185">Reference proteome</keyword>
<evidence type="ECO:0000313" key="4">
    <source>
        <dbReference type="Proteomes" id="UP000476411"/>
    </source>
</evidence>
<reference evidence="3 4" key="1">
    <citation type="submission" date="2020-01" db="EMBL/GenBank/DDBJ databases">
        <title>Complete genome sequence of Chitinophaga sp. H33E-04 isolated from quinoa roots.</title>
        <authorList>
            <person name="Weon H.-Y."/>
            <person name="Lee S.A."/>
        </authorList>
    </citation>
    <scope>NUCLEOTIDE SEQUENCE [LARGE SCALE GENOMIC DNA]</scope>
    <source>
        <strain evidence="3 4">H33E-04</strain>
    </source>
</reference>
<name>A0A6B9ZH75_9BACT</name>
<evidence type="ECO:0000313" key="3">
    <source>
        <dbReference type="EMBL" id="QHS61109.1"/>
    </source>
</evidence>
<dbReference type="SUPFAM" id="SSF54001">
    <property type="entry name" value="Cysteine proteinases"/>
    <property type="match status" value="1"/>
</dbReference>
<dbReference type="EMBL" id="CP048113">
    <property type="protein sequence ID" value="QHS61109.1"/>
    <property type="molecule type" value="Genomic_DNA"/>
</dbReference>
<dbReference type="InterPro" id="IPR002931">
    <property type="entry name" value="Transglutaminase-like"/>
</dbReference>
<keyword evidence="1" id="KW-0732">Signal</keyword>
<evidence type="ECO:0000256" key="1">
    <source>
        <dbReference type="SAM" id="SignalP"/>
    </source>
</evidence>
<dbReference type="Proteomes" id="UP000476411">
    <property type="component" value="Chromosome"/>
</dbReference>
<protein>
    <recommendedName>
        <fullName evidence="2">Transglutaminase-like domain-containing protein</fullName>
    </recommendedName>
</protein>
<feature type="domain" description="Transglutaminase-like" evidence="2">
    <location>
        <begin position="274"/>
        <end position="386"/>
    </location>
</feature>
<dbReference type="Pfam" id="PF01841">
    <property type="entry name" value="Transglut_core"/>
    <property type="match status" value="1"/>
</dbReference>
<gene>
    <name evidence="3" type="ORF">GWR21_16325</name>
</gene>